<proteinExistence type="predicted"/>
<dbReference type="STRING" id="43179.ENSSTOP00000025777"/>
<dbReference type="GO" id="GO:0045125">
    <property type="term" value="F:bioactive lipid receptor activity"/>
    <property type="evidence" value="ECO:0007669"/>
    <property type="project" value="Ensembl"/>
</dbReference>
<evidence type="ECO:0000313" key="11">
    <source>
        <dbReference type="Proteomes" id="UP000005215"/>
    </source>
</evidence>
<keyword evidence="4" id="KW-0297">G-protein coupled receptor</keyword>
<dbReference type="PANTHER" id="PTHR46048">
    <property type="entry name" value="HYDROXYCARBOXYLIC ACID RECEPTOR 2"/>
    <property type="match status" value="1"/>
</dbReference>
<feature type="domain" description="G-protein coupled receptors family 1 profile" evidence="9">
    <location>
        <begin position="31"/>
        <end position="262"/>
    </location>
</feature>
<dbReference type="GO" id="GO:0002237">
    <property type="term" value="P:response to molecule of bacterial origin"/>
    <property type="evidence" value="ECO:0007669"/>
    <property type="project" value="Ensembl"/>
</dbReference>
<evidence type="ECO:0000256" key="6">
    <source>
        <dbReference type="ARBA" id="ARBA00023170"/>
    </source>
</evidence>
<evidence type="ECO:0000256" key="8">
    <source>
        <dbReference type="SAM" id="Phobius"/>
    </source>
</evidence>
<organism evidence="10 11">
    <name type="scientific">Ictidomys tridecemlineatus</name>
    <name type="common">Thirteen-lined ground squirrel</name>
    <name type="synonym">Spermophilus tridecemlineatus</name>
    <dbReference type="NCBI Taxonomy" id="43179"/>
    <lineage>
        <taxon>Eukaryota</taxon>
        <taxon>Metazoa</taxon>
        <taxon>Chordata</taxon>
        <taxon>Craniata</taxon>
        <taxon>Vertebrata</taxon>
        <taxon>Euteleostomi</taxon>
        <taxon>Mammalia</taxon>
        <taxon>Eutheria</taxon>
        <taxon>Euarchontoglires</taxon>
        <taxon>Glires</taxon>
        <taxon>Rodentia</taxon>
        <taxon>Sciuromorpha</taxon>
        <taxon>Sciuridae</taxon>
        <taxon>Xerinae</taxon>
        <taxon>Marmotini</taxon>
        <taxon>Ictidomys</taxon>
    </lineage>
</organism>
<dbReference type="Proteomes" id="UP000005215">
    <property type="component" value="Unassembled WGS sequence"/>
</dbReference>
<name>A0A287CWU7_ICTTR</name>
<dbReference type="PANTHER" id="PTHR46048:SF7">
    <property type="entry name" value="12-(S)-HYDROXY-5,8,10,14-EICOSATETRAENOIC ACID RECEPTOR"/>
    <property type="match status" value="1"/>
</dbReference>
<evidence type="ECO:0000256" key="2">
    <source>
        <dbReference type="ARBA" id="ARBA00022692"/>
    </source>
</evidence>
<dbReference type="GeneTree" id="ENSGT01140000282516"/>
<keyword evidence="3 8" id="KW-1133">Transmembrane helix</keyword>
<keyword evidence="7" id="KW-0807">Transducer</keyword>
<dbReference type="PROSITE" id="PS50262">
    <property type="entry name" value="G_PROTEIN_RECEP_F1_2"/>
    <property type="match status" value="1"/>
</dbReference>
<dbReference type="GO" id="GO:0050778">
    <property type="term" value="P:positive regulation of immune response"/>
    <property type="evidence" value="ECO:0007669"/>
    <property type="project" value="Ensembl"/>
</dbReference>
<reference evidence="10" key="2">
    <citation type="submission" date="2025-08" db="UniProtKB">
        <authorList>
            <consortium name="Ensembl"/>
        </authorList>
    </citation>
    <scope>IDENTIFICATION</scope>
</reference>
<gene>
    <name evidence="10" type="primary">GPR31</name>
</gene>
<reference evidence="10" key="3">
    <citation type="submission" date="2025-09" db="UniProtKB">
        <authorList>
            <consortium name="Ensembl"/>
        </authorList>
    </citation>
    <scope>IDENTIFICATION</scope>
</reference>
<feature type="transmembrane region" description="Helical" evidence="8">
    <location>
        <begin position="164"/>
        <end position="185"/>
    </location>
</feature>
<dbReference type="InterPro" id="IPR051893">
    <property type="entry name" value="HCARs"/>
</dbReference>
<keyword evidence="6" id="KW-0675">Receptor</keyword>
<dbReference type="SUPFAM" id="SSF81321">
    <property type="entry name" value="Family A G protein-coupled receptor-like"/>
    <property type="match status" value="1"/>
</dbReference>
<dbReference type="GO" id="GO:0050544">
    <property type="term" value="F:arachidonate binding"/>
    <property type="evidence" value="ECO:0007669"/>
    <property type="project" value="Ensembl"/>
</dbReference>
<dbReference type="Ensembl" id="ENSSTOT00000002395.3">
    <property type="protein sequence ID" value="ENSSTOP00000025777.1"/>
    <property type="gene ID" value="ENSSTOG00000002401.3"/>
</dbReference>
<dbReference type="GO" id="GO:0050728">
    <property type="term" value="P:negative regulation of inflammatory response"/>
    <property type="evidence" value="ECO:0007669"/>
    <property type="project" value="Ensembl"/>
</dbReference>
<protein>
    <submittedName>
        <fullName evidence="10">G protein-coupled receptor 31</fullName>
    </submittedName>
</protein>
<dbReference type="AlphaFoldDB" id="A0A287CWU7"/>
<comment type="subcellular location">
    <subcellularLocation>
        <location evidence="1">Membrane</location>
        <topology evidence="1">Multi-pass membrane protein</topology>
    </subcellularLocation>
</comment>
<feature type="transmembrane region" description="Helical" evidence="8">
    <location>
        <begin position="52"/>
        <end position="72"/>
    </location>
</feature>
<reference evidence="11" key="1">
    <citation type="submission" date="2011-11" db="EMBL/GenBank/DDBJ databases">
        <title>The Draft Genome of Spermophilus tridecemlineatus.</title>
        <authorList>
            <consortium name="The Broad Institute Genome Assembly &amp; Analysis Group"/>
            <consortium name="Computational R&amp;D Group"/>
            <consortium name="and Sequencing Platform"/>
            <person name="Di Palma F."/>
            <person name="Alfoldi J."/>
            <person name="Johnson J."/>
            <person name="Berlin A."/>
            <person name="Gnerre S."/>
            <person name="Jaffe D."/>
            <person name="MacCallum I."/>
            <person name="Young S."/>
            <person name="Walker B.J."/>
            <person name="Lindblad-Toh K."/>
        </authorList>
    </citation>
    <scope>NUCLEOTIDE SEQUENCE [LARGE SCALE GENOMIC DNA]</scope>
</reference>
<sequence length="297" mass="32908">MVRPSCSAPSTSVETAVGVLLALECGLGLPGHAAALWTFFRLEVWKPYTVYLLSLVLADLLLTACLPFHAAFHLRHRAWGPSLTSCQALLCLLLLSRGVGVAFLTNVACHRNLRALHPRMAWGISGLVWLLLAALTHQSLLVSKAPQNSTKWPSFYPSTTGQEVLFFLQILLPFGLISFCNASIIRTLQRRIRVSHQQPRLLRAKVLVTAVLLLLGLCFLPSVLTRVLMHTLQGSQSCSVLQSRCTWPRCTHLHSVLNPADYFSNPAFTHSYQKVFSSLRGRRQAAEPPSSDLKDSY</sequence>
<evidence type="ECO:0000259" key="9">
    <source>
        <dbReference type="PROSITE" id="PS50262"/>
    </source>
</evidence>
<feature type="transmembrane region" description="Helical" evidence="8">
    <location>
        <begin position="20"/>
        <end position="40"/>
    </location>
</feature>
<dbReference type="Gene3D" id="1.20.1070.10">
    <property type="entry name" value="Rhodopsin 7-helix transmembrane proteins"/>
    <property type="match status" value="1"/>
</dbReference>
<dbReference type="GO" id="GO:0010447">
    <property type="term" value="P:response to acidic pH"/>
    <property type="evidence" value="ECO:0007669"/>
    <property type="project" value="Ensembl"/>
</dbReference>
<dbReference type="Pfam" id="PF00001">
    <property type="entry name" value="7tm_1"/>
    <property type="match status" value="1"/>
</dbReference>
<keyword evidence="5 8" id="KW-0472">Membrane</keyword>
<keyword evidence="2 8" id="KW-0812">Transmembrane</keyword>
<dbReference type="GO" id="GO:0002931">
    <property type="term" value="P:response to ischemia"/>
    <property type="evidence" value="ECO:0007669"/>
    <property type="project" value="Ensembl"/>
</dbReference>
<feature type="transmembrane region" description="Helical" evidence="8">
    <location>
        <begin position="121"/>
        <end position="144"/>
    </location>
</feature>
<evidence type="ECO:0000256" key="4">
    <source>
        <dbReference type="ARBA" id="ARBA00023040"/>
    </source>
</evidence>
<accession>A0A287CWU7</accession>
<evidence type="ECO:0000256" key="5">
    <source>
        <dbReference type="ARBA" id="ARBA00023136"/>
    </source>
</evidence>
<keyword evidence="11" id="KW-1185">Reference proteome</keyword>
<feature type="transmembrane region" description="Helical" evidence="8">
    <location>
        <begin position="206"/>
        <end position="229"/>
    </location>
</feature>
<dbReference type="FunCoup" id="A0A287CWU7">
    <property type="interactions" value="366"/>
</dbReference>
<dbReference type="EMBL" id="AGTP01022203">
    <property type="status" value="NOT_ANNOTATED_CDS"/>
    <property type="molecule type" value="Genomic_DNA"/>
</dbReference>
<evidence type="ECO:0000256" key="3">
    <source>
        <dbReference type="ARBA" id="ARBA00022989"/>
    </source>
</evidence>
<evidence type="ECO:0000256" key="7">
    <source>
        <dbReference type="ARBA" id="ARBA00023224"/>
    </source>
</evidence>
<dbReference type="InParanoid" id="A0A287CWU7"/>
<feature type="transmembrane region" description="Helical" evidence="8">
    <location>
        <begin position="87"/>
        <end position="109"/>
    </location>
</feature>
<evidence type="ECO:0000313" key="10">
    <source>
        <dbReference type="Ensembl" id="ENSSTOP00000025777.1"/>
    </source>
</evidence>
<dbReference type="InterPro" id="IPR000276">
    <property type="entry name" value="GPCR_Rhodpsn"/>
</dbReference>
<dbReference type="GO" id="GO:0005886">
    <property type="term" value="C:plasma membrane"/>
    <property type="evidence" value="ECO:0007669"/>
    <property type="project" value="Ensembl"/>
</dbReference>
<dbReference type="InterPro" id="IPR017452">
    <property type="entry name" value="GPCR_Rhodpsn_7TM"/>
</dbReference>
<evidence type="ECO:0000256" key="1">
    <source>
        <dbReference type="ARBA" id="ARBA00004141"/>
    </source>
</evidence>